<reference evidence="2 3" key="2">
    <citation type="journal article" date="2017" name="Front. Plant Sci.">
        <title>Gene Classification and Mining of Molecular Markers Useful in Red Clover (Trifolium pratense) Breeding.</title>
        <authorList>
            <person name="Istvanek J."/>
            <person name="Dluhosova J."/>
            <person name="Dluhos P."/>
            <person name="Patkova L."/>
            <person name="Nedelnik J."/>
            <person name="Repkova J."/>
        </authorList>
    </citation>
    <scope>NUCLEOTIDE SEQUENCE [LARGE SCALE GENOMIC DNA]</scope>
    <source>
        <strain evidence="3">cv. Tatra</strain>
        <tissue evidence="2">Young leaves</tissue>
    </source>
</reference>
<dbReference type="InterPro" id="IPR002156">
    <property type="entry name" value="RNaseH_domain"/>
</dbReference>
<proteinExistence type="predicted"/>
<dbReference type="CDD" id="cd06222">
    <property type="entry name" value="RNase_H_like"/>
    <property type="match status" value="1"/>
</dbReference>
<dbReference type="InterPro" id="IPR012337">
    <property type="entry name" value="RNaseH-like_sf"/>
</dbReference>
<reference evidence="2 3" key="1">
    <citation type="journal article" date="2014" name="Am. J. Bot.">
        <title>Genome assembly and annotation for red clover (Trifolium pratense; Fabaceae).</title>
        <authorList>
            <person name="Istvanek J."/>
            <person name="Jaros M."/>
            <person name="Krenek A."/>
            <person name="Repkova J."/>
        </authorList>
    </citation>
    <scope>NUCLEOTIDE SEQUENCE [LARGE SCALE GENOMIC DNA]</scope>
    <source>
        <strain evidence="3">cv. Tatra</strain>
        <tissue evidence="2">Young leaves</tissue>
    </source>
</reference>
<dbReference type="Proteomes" id="UP000236291">
    <property type="component" value="Unassembled WGS sequence"/>
</dbReference>
<accession>A0A2K3MFR3</accession>
<evidence type="ECO:0000313" key="2">
    <source>
        <dbReference type="EMBL" id="PNX89635.1"/>
    </source>
</evidence>
<dbReference type="SUPFAM" id="SSF53098">
    <property type="entry name" value="Ribonuclease H-like"/>
    <property type="match status" value="1"/>
</dbReference>
<dbReference type="InterPro" id="IPR053151">
    <property type="entry name" value="RNase_H-like"/>
</dbReference>
<evidence type="ECO:0000313" key="3">
    <source>
        <dbReference type="Proteomes" id="UP000236291"/>
    </source>
</evidence>
<dbReference type="PANTHER" id="PTHR47723">
    <property type="entry name" value="OS05G0353850 PROTEIN"/>
    <property type="match status" value="1"/>
</dbReference>
<dbReference type="Pfam" id="PF13456">
    <property type="entry name" value="RVT_3"/>
    <property type="match status" value="1"/>
</dbReference>
<dbReference type="AlphaFoldDB" id="A0A2K3MFR3"/>
<dbReference type="InterPro" id="IPR044730">
    <property type="entry name" value="RNase_H-like_dom_plant"/>
</dbReference>
<evidence type="ECO:0000259" key="1">
    <source>
        <dbReference type="Pfam" id="PF13456"/>
    </source>
</evidence>
<name>A0A2K3MFR3_TRIPR</name>
<sequence>MENGSKVLRNIWRRSSAYMTNLSGHYEGPSLAHNLGFNAVEVNIDSKIILDTLNDKKVSSVLGRSLVGRIWRLIELNWQVVVHHSYHERNQYADALASVGSSLSTDISYF</sequence>
<comment type="caution">
    <text evidence="2">The sequence shown here is derived from an EMBL/GenBank/DDBJ whole genome shotgun (WGS) entry which is preliminary data.</text>
</comment>
<dbReference type="GO" id="GO:0003676">
    <property type="term" value="F:nucleic acid binding"/>
    <property type="evidence" value="ECO:0007669"/>
    <property type="project" value="InterPro"/>
</dbReference>
<gene>
    <name evidence="2" type="ORF">L195_g045757</name>
</gene>
<organism evidence="2 3">
    <name type="scientific">Trifolium pratense</name>
    <name type="common">Red clover</name>
    <dbReference type="NCBI Taxonomy" id="57577"/>
    <lineage>
        <taxon>Eukaryota</taxon>
        <taxon>Viridiplantae</taxon>
        <taxon>Streptophyta</taxon>
        <taxon>Embryophyta</taxon>
        <taxon>Tracheophyta</taxon>
        <taxon>Spermatophyta</taxon>
        <taxon>Magnoliopsida</taxon>
        <taxon>eudicotyledons</taxon>
        <taxon>Gunneridae</taxon>
        <taxon>Pentapetalae</taxon>
        <taxon>rosids</taxon>
        <taxon>fabids</taxon>
        <taxon>Fabales</taxon>
        <taxon>Fabaceae</taxon>
        <taxon>Papilionoideae</taxon>
        <taxon>50 kb inversion clade</taxon>
        <taxon>NPAAA clade</taxon>
        <taxon>Hologalegina</taxon>
        <taxon>IRL clade</taxon>
        <taxon>Trifolieae</taxon>
        <taxon>Trifolium</taxon>
    </lineage>
</organism>
<feature type="domain" description="RNase H type-1" evidence="1">
    <location>
        <begin position="22"/>
        <end position="98"/>
    </location>
</feature>
<dbReference type="InterPro" id="IPR036397">
    <property type="entry name" value="RNaseH_sf"/>
</dbReference>
<dbReference type="EMBL" id="ASHM01060411">
    <property type="protein sequence ID" value="PNX89635.1"/>
    <property type="molecule type" value="Genomic_DNA"/>
</dbReference>
<dbReference type="Gene3D" id="3.30.420.10">
    <property type="entry name" value="Ribonuclease H-like superfamily/Ribonuclease H"/>
    <property type="match status" value="1"/>
</dbReference>
<dbReference type="GO" id="GO:0004523">
    <property type="term" value="F:RNA-DNA hybrid ribonuclease activity"/>
    <property type="evidence" value="ECO:0007669"/>
    <property type="project" value="InterPro"/>
</dbReference>
<dbReference type="PANTHER" id="PTHR47723:SF13">
    <property type="entry name" value="PUTATIVE-RELATED"/>
    <property type="match status" value="1"/>
</dbReference>
<protein>
    <submittedName>
        <fullName evidence="2">Ethylene responsive transcription factor 1b</fullName>
    </submittedName>
</protein>